<dbReference type="GO" id="GO:0005886">
    <property type="term" value="C:plasma membrane"/>
    <property type="evidence" value="ECO:0007669"/>
    <property type="project" value="TreeGrafter"/>
</dbReference>
<feature type="transmembrane region" description="Helical" evidence="1">
    <location>
        <begin position="137"/>
        <end position="159"/>
    </location>
</feature>
<gene>
    <name evidence="3" type="ORF">SAMN05443637_12097</name>
</gene>
<dbReference type="PANTHER" id="PTHR45138:SF9">
    <property type="entry name" value="DIGUANYLATE CYCLASE DGCM-RELATED"/>
    <property type="match status" value="1"/>
</dbReference>
<feature type="transmembrane region" description="Helical" evidence="1">
    <location>
        <begin position="98"/>
        <end position="125"/>
    </location>
</feature>
<evidence type="ECO:0000313" key="4">
    <source>
        <dbReference type="Proteomes" id="UP000184363"/>
    </source>
</evidence>
<dbReference type="STRING" id="1848.SAMN05443637_12097"/>
<proteinExistence type="predicted"/>
<name>A0A1M6YLV5_PSETH</name>
<feature type="transmembrane region" description="Helical" evidence="1">
    <location>
        <begin position="29"/>
        <end position="47"/>
    </location>
</feature>
<dbReference type="CDD" id="cd01949">
    <property type="entry name" value="GGDEF"/>
    <property type="match status" value="1"/>
</dbReference>
<dbReference type="FunFam" id="3.30.70.270:FF:000001">
    <property type="entry name" value="Diguanylate cyclase domain protein"/>
    <property type="match status" value="1"/>
</dbReference>
<feature type="transmembrane region" description="Helical" evidence="1">
    <location>
        <begin position="215"/>
        <end position="241"/>
    </location>
</feature>
<dbReference type="PANTHER" id="PTHR45138">
    <property type="entry name" value="REGULATORY COMPONENTS OF SENSORY TRANSDUCTION SYSTEM"/>
    <property type="match status" value="1"/>
</dbReference>
<dbReference type="AlphaFoldDB" id="A0A1M6YLV5"/>
<dbReference type="EMBL" id="FRAP01000020">
    <property type="protein sequence ID" value="SHL19065.1"/>
    <property type="molecule type" value="Genomic_DNA"/>
</dbReference>
<dbReference type="GO" id="GO:0043709">
    <property type="term" value="P:cell adhesion involved in single-species biofilm formation"/>
    <property type="evidence" value="ECO:0007669"/>
    <property type="project" value="TreeGrafter"/>
</dbReference>
<feature type="domain" description="GGDEF" evidence="2">
    <location>
        <begin position="292"/>
        <end position="435"/>
    </location>
</feature>
<dbReference type="InterPro" id="IPR000160">
    <property type="entry name" value="GGDEF_dom"/>
</dbReference>
<protein>
    <submittedName>
        <fullName evidence="3">Diguanylate cyclase (GGDEF) domain-containing protein</fullName>
    </submittedName>
</protein>
<dbReference type="GO" id="GO:0052621">
    <property type="term" value="F:diguanylate cyclase activity"/>
    <property type="evidence" value="ECO:0007669"/>
    <property type="project" value="TreeGrafter"/>
</dbReference>
<dbReference type="NCBIfam" id="TIGR00254">
    <property type="entry name" value="GGDEF"/>
    <property type="match status" value="1"/>
</dbReference>
<evidence type="ECO:0000256" key="1">
    <source>
        <dbReference type="SAM" id="Phobius"/>
    </source>
</evidence>
<dbReference type="Gene3D" id="3.30.70.270">
    <property type="match status" value="1"/>
</dbReference>
<dbReference type="InterPro" id="IPR043128">
    <property type="entry name" value="Rev_trsase/Diguanyl_cyclase"/>
</dbReference>
<feature type="transmembrane region" description="Helical" evidence="1">
    <location>
        <begin position="59"/>
        <end position="78"/>
    </location>
</feature>
<dbReference type="InterPro" id="IPR029787">
    <property type="entry name" value="Nucleotide_cyclase"/>
</dbReference>
<keyword evidence="1" id="KW-0812">Transmembrane</keyword>
<accession>A0A1M6YLV5</accession>
<keyword evidence="4" id="KW-1185">Reference proteome</keyword>
<dbReference type="InterPro" id="IPR050469">
    <property type="entry name" value="Diguanylate_Cyclase"/>
</dbReference>
<dbReference type="GO" id="GO:1902201">
    <property type="term" value="P:negative regulation of bacterial-type flagellum-dependent cell motility"/>
    <property type="evidence" value="ECO:0007669"/>
    <property type="project" value="TreeGrafter"/>
</dbReference>
<keyword evidence="1" id="KW-1133">Transmembrane helix</keyword>
<reference evidence="3 4" key="1">
    <citation type="submission" date="2016-11" db="EMBL/GenBank/DDBJ databases">
        <authorList>
            <person name="Jaros S."/>
            <person name="Januszkiewicz K."/>
            <person name="Wedrychowicz H."/>
        </authorList>
    </citation>
    <scope>NUCLEOTIDE SEQUENCE [LARGE SCALE GENOMIC DNA]</scope>
    <source>
        <strain evidence="3 4">DSM 43832</strain>
    </source>
</reference>
<evidence type="ECO:0000313" key="3">
    <source>
        <dbReference type="EMBL" id="SHL19065.1"/>
    </source>
</evidence>
<dbReference type="SUPFAM" id="SSF55073">
    <property type="entry name" value="Nucleotide cyclase"/>
    <property type="match status" value="1"/>
</dbReference>
<sequence length="437" mass="47016">MTGSVVLRRQRRRPIGIAGWALWSLPRRVLWVVLPVELVTVVTVFATAERCISAMPENWLTRMAVLVLAGVISTEVSRGVERVRHRRETAPHIDLSSVWTFAAAALLPGIAAAAVVAILYAHIYLRVDRPAGVRAHQVIYTVSTIVLAVQTASAIMGVAGPNPYTSGLGLVLVALAVLAYAAVNMVLVTLVVLLIGEQHDLATFLRLLRGDNECVLEFASLSMGALVGGAMVSLGLGYAVLVLPPLVMLHRTVLVRQLEEKANLDAKTGLLNAAAWHERAGHELRRAERANQQVAVLVLDLDHFKQINDRHGHLVGDTVLAAVADAVRAEVRDEDVVGRFGGEEFVVLLRDVDVADDRRHAEAVAERIRRRVAELAVDIKGPDGTTECIANFTVSIGGAVRPPDGPDLVQLLETADAAMYEAKNTGRNCVRIGAPGG</sequence>
<organism evidence="3 4">
    <name type="scientific">Pseudonocardia thermophila</name>
    <dbReference type="NCBI Taxonomy" id="1848"/>
    <lineage>
        <taxon>Bacteria</taxon>
        <taxon>Bacillati</taxon>
        <taxon>Actinomycetota</taxon>
        <taxon>Actinomycetes</taxon>
        <taxon>Pseudonocardiales</taxon>
        <taxon>Pseudonocardiaceae</taxon>
        <taxon>Pseudonocardia</taxon>
    </lineage>
</organism>
<dbReference type="SMART" id="SM00267">
    <property type="entry name" value="GGDEF"/>
    <property type="match status" value="1"/>
</dbReference>
<dbReference type="Proteomes" id="UP000184363">
    <property type="component" value="Unassembled WGS sequence"/>
</dbReference>
<dbReference type="PROSITE" id="PS50887">
    <property type="entry name" value="GGDEF"/>
    <property type="match status" value="1"/>
</dbReference>
<dbReference type="OrthoDB" id="23692at2"/>
<evidence type="ECO:0000259" key="2">
    <source>
        <dbReference type="PROSITE" id="PS50887"/>
    </source>
</evidence>
<dbReference type="RefSeq" id="WP_143172312.1">
    <property type="nucleotide sequence ID" value="NZ_CALGVN010000030.1"/>
</dbReference>
<dbReference type="Pfam" id="PF00990">
    <property type="entry name" value="GGDEF"/>
    <property type="match status" value="1"/>
</dbReference>
<feature type="transmembrane region" description="Helical" evidence="1">
    <location>
        <begin position="171"/>
        <end position="195"/>
    </location>
</feature>
<keyword evidence="1" id="KW-0472">Membrane</keyword>